<protein>
    <recommendedName>
        <fullName evidence="4">Homocitrate synthase</fullName>
        <ecNumber evidence="3">2.3.3.14</ecNumber>
    </recommendedName>
</protein>
<accession>A0A2J7TMN5</accession>
<dbReference type="SUPFAM" id="SSF51569">
    <property type="entry name" value="Aldolase"/>
    <property type="match status" value="1"/>
</dbReference>
<dbReference type="PANTHER" id="PTHR42880">
    <property type="entry name" value="HOMOCITRATE SYNTHASE"/>
    <property type="match status" value="1"/>
</dbReference>
<evidence type="ECO:0000256" key="1">
    <source>
        <dbReference type="ARBA" id="ARBA00003050"/>
    </source>
</evidence>
<dbReference type="OrthoDB" id="9803573at2"/>
<dbReference type="EMBL" id="PDZR01000001">
    <property type="protein sequence ID" value="PNG28032.1"/>
    <property type="molecule type" value="Genomic_DNA"/>
</dbReference>
<dbReference type="RefSeq" id="WP_102841983.1">
    <property type="nucleotide sequence ID" value="NZ_PDZR01000001.1"/>
</dbReference>
<sequence>MSDENPLISINDTTLRDGEQAPGVAFSARVKLAIARELAAAGVDEIEAGTPAMGADEIDSIGAIAAAGLPCRVVAWCRLSKGDVDAALAAGVSHVNISAPMSRVQMTVKLNADVAEIASRVRRVVAYAVEHGLTVALGGEDSSRADPRDIGEVARAAADEGASRLRFADTMGMLDPFSTFEAVRRVREETGLPLEFHGHDDLGLATANTLAALRAGARHASVTVLGLGERAGNAALEEVAVGLGHAVAGRSNVDPLRLRALARLVAQAANRPIGRAKAIVGPDIFTHESGIHVAALMKDPRTYQGLDPAILGRRNKVVIGKHSGLSAITGLCAELSMDIDRDEAAQVLLLAKRRALANHRPLGRGDVAELVAQVRSEARQPVTTVPTGAAS</sequence>
<name>A0A2J7TMN5_METSI</name>
<dbReference type="InterPro" id="IPR002034">
    <property type="entry name" value="AIPM/Hcit_synth_CS"/>
</dbReference>
<comment type="caution">
    <text evidence="9">The sequence shown here is derived from an EMBL/GenBank/DDBJ whole genome shotgun (WGS) entry which is preliminary data.</text>
</comment>
<gene>
    <name evidence="9" type="ORF">CR492_01825</name>
</gene>
<comment type="similarity">
    <text evidence="2 7">Belongs to the alpha-IPM synthase/homocitrate synthase family.</text>
</comment>
<reference evidence="9 10" key="1">
    <citation type="submission" date="2017-10" db="EMBL/GenBank/DDBJ databases">
        <title>Genome announcement of Methylocella silvestris TVC from permafrost.</title>
        <authorList>
            <person name="Wang J."/>
            <person name="Geng K."/>
            <person name="Ul-Haque F."/>
            <person name="Crombie A.T."/>
            <person name="Street L.E."/>
            <person name="Wookey P.A."/>
            <person name="Murrell J.C."/>
            <person name="Pratscher J."/>
        </authorList>
    </citation>
    <scope>NUCLEOTIDE SEQUENCE [LARGE SCALE GENOMIC DNA]</scope>
    <source>
        <strain evidence="9 10">TVC</strain>
    </source>
</reference>
<evidence type="ECO:0000256" key="6">
    <source>
        <dbReference type="ARBA" id="ARBA00048019"/>
    </source>
</evidence>
<dbReference type="PANTHER" id="PTHR42880:SF1">
    <property type="entry name" value="ISOPROPYLMALATE_HOMOCITRATE_CITRAMALATE SYNTHASE FAMILY PROTEIN"/>
    <property type="match status" value="1"/>
</dbReference>
<dbReference type="InterPro" id="IPR000891">
    <property type="entry name" value="PYR_CT"/>
</dbReference>
<dbReference type="PROSITE" id="PS50991">
    <property type="entry name" value="PYR_CT"/>
    <property type="match status" value="1"/>
</dbReference>
<feature type="domain" description="Pyruvate carboxyltransferase" evidence="8">
    <location>
        <begin position="8"/>
        <end position="259"/>
    </location>
</feature>
<dbReference type="GO" id="GO:0004410">
    <property type="term" value="F:homocitrate synthase activity"/>
    <property type="evidence" value="ECO:0007669"/>
    <property type="project" value="UniProtKB-EC"/>
</dbReference>
<evidence type="ECO:0000313" key="10">
    <source>
        <dbReference type="Proteomes" id="UP000236286"/>
    </source>
</evidence>
<dbReference type="CDD" id="cd07939">
    <property type="entry name" value="DRE_TIM_NifV"/>
    <property type="match status" value="1"/>
</dbReference>
<dbReference type="Gene3D" id="1.10.238.260">
    <property type="match status" value="1"/>
</dbReference>
<evidence type="ECO:0000256" key="7">
    <source>
        <dbReference type="RuleBase" id="RU003523"/>
    </source>
</evidence>
<dbReference type="Proteomes" id="UP000236286">
    <property type="component" value="Unassembled WGS sequence"/>
</dbReference>
<dbReference type="Pfam" id="PF22617">
    <property type="entry name" value="HCS_D2"/>
    <property type="match status" value="1"/>
</dbReference>
<dbReference type="EC" id="2.3.3.14" evidence="3"/>
<dbReference type="PROSITE" id="PS00816">
    <property type="entry name" value="AIPM_HOMOCIT_SYNTH_2"/>
    <property type="match status" value="1"/>
</dbReference>
<evidence type="ECO:0000256" key="2">
    <source>
        <dbReference type="ARBA" id="ARBA00006154"/>
    </source>
</evidence>
<comment type="function">
    <text evidence="1">This protein is a Fe-Mo-cofactor biosynthetic component.</text>
</comment>
<dbReference type="InterPro" id="IPR013785">
    <property type="entry name" value="Aldolase_TIM"/>
</dbReference>
<evidence type="ECO:0000256" key="5">
    <source>
        <dbReference type="ARBA" id="ARBA00022679"/>
    </source>
</evidence>
<evidence type="ECO:0000313" key="9">
    <source>
        <dbReference type="EMBL" id="PNG28032.1"/>
    </source>
</evidence>
<dbReference type="InterPro" id="IPR054691">
    <property type="entry name" value="LeuA/HCS_post-cat"/>
</dbReference>
<evidence type="ECO:0000256" key="3">
    <source>
        <dbReference type="ARBA" id="ARBA00012974"/>
    </source>
</evidence>
<dbReference type="InterPro" id="IPR013477">
    <property type="entry name" value="NifV/FrbC"/>
</dbReference>
<proteinExistence type="inferred from homology"/>
<dbReference type="GO" id="GO:0019752">
    <property type="term" value="P:carboxylic acid metabolic process"/>
    <property type="evidence" value="ECO:0007669"/>
    <property type="project" value="InterPro"/>
</dbReference>
<evidence type="ECO:0000259" key="8">
    <source>
        <dbReference type="PROSITE" id="PS50991"/>
    </source>
</evidence>
<organism evidence="9 10">
    <name type="scientific">Methylocella silvestris</name>
    <dbReference type="NCBI Taxonomy" id="199596"/>
    <lineage>
        <taxon>Bacteria</taxon>
        <taxon>Pseudomonadati</taxon>
        <taxon>Pseudomonadota</taxon>
        <taxon>Alphaproteobacteria</taxon>
        <taxon>Hyphomicrobiales</taxon>
        <taxon>Beijerinckiaceae</taxon>
        <taxon>Methylocella</taxon>
    </lineage>
</organism>
<dbReference type="Pfam" id="PF00682">
    <property type="entry name" value="HMGL-like"/>
    <property type="match status" value="1"/>
</dbReference>
<dbReference type="AlphaFoldDB" id="A0A2J7TMN5"/>
<evidence type="ECO:0000256" key="4">
    <source>
        <dbReference type="ARBA" id="ARBA00020735"/>
    </source>
</evidence>
<dbReference type="Gene3D" id="3.20.20.70">
    <property type="entry name" value="Aldolase class I"/>
    <property type="match status" value="1"/>
</dbReference>
<comment type="catalytic activity">
    <reaction evidence="6">
        <text>acetyl-CoA + 2-oxoglutarate + H2O = (2R)-homocitrate + CoA + H(+)</text>
        <dbReference type="Rhea" id="RHEA:12929"/>
        <dbReference type="ChEBI" id="CHEBI:15377"/>
        <dbReference type="ChEBI" id="CHEBI:15378"/>
        <dbReference type="ChEBI" id="CHEBI:16810"/>
        <dbReference type="ChEBI" id="CHEBI:57287"/>
        <dbReference type="ChEBI" id="CHEBI:57288"/>
        <dbReference type="ChEBI" id="CHEBI:58884"/>
        <dbReference type="EC" id="2.3.3.14"/>
    </reaction>
</comment>
<dbReference type="PROSITE" id="PS00815">
    <property type="entry name" value="AIPM_HOMOCIT_SYNTH_1"/>
    <property type="match status" value="1"/>
</dbReference>
<keyword evidence="5 7" id="KW-0808">Transferase</keyword>